<organism evidence="2 3">
    <name type="scientific">Paramecium primaurelia</name>
    <dbReference type="NCBI Taxonomy" id="5886"/>
    <lineage>
        <taxon>Eukaryota</taxon>
        <taxon>Sar</taxon>
        <taxon>Alveolata</taxon>
        <taxon>Ciliophora</taxon>
        <taxon>Intramacronucleata</taxon>
        <taxon>Oligohymenophorea</taxon>
        <taxon>Peniculida</taxon>
        <taxon>Parameciidae</taxon>
        <taxon>Paramecium</taxon>
    </lineage>
</organism>
<sequence length="154" mass="18472">MELKFDKNYFTTFEQSQNIQTKRSLKKMIEKIIILVFINPKLLLIRIVIYHLLFLLKYHQIKIKRSIFLLKSDCRNTYGPLQLEVIFKSPKNNYEDIHNIDLPANLNLIYIVPGNKKRTFIIIQIYYLIMNKIMQQVDNVLIIMKVKRSSLQQI</sequence>
<keyword evidence="1" id="KW-0472">Membrane</keyword>
<dbReference type="EMBL" id="CAJJDM010000078">
    <property type="protein sequence ID" value="CAD8086040.1"/>
    <property type="molecule type" value="Genomic_DNA"/>
</dbReference>
<protein>
    <recommendedName>
        <fullName evidence="4">Transmembrane protein</fullName>
    </recommendedName>
</protein>
<keyword evidence="1" id="KW-1133">Transmembrane helix</keyword>
<comment type="caution">
    <text evidence="2">The sequence shown here is derived from an EMBL/GenBank/DDBJ whole genome shotgun (WGS) entry which is preliminary data.</text>
</comment>
<gene>
    <name evidence="2" type="ORF">PPRIM_AZ9-3.1.T0750199</name>
</gene>
<accession>A0A8S1N0B8</accession>
<dbReference type="Proteomes" id="UP000688137">
    <property type="component" value="Unassembled WGS sequence"/>
</dbReference>
<feature type="transmembrane region" description="Helical" evidence="1">
    <location>
        <begin position="32"/>
        <end position="56"/>
    </location>
</feature>
<reference evidence="2" key="1">
    <citation type="submission" date="2021-01" db="EMBL/GenBank/DDBJ databases">
        <authorList>
            <consortium name="Genoscope - CEA"/>
            <person name="William W."/>
        </authorList>
    </citation>
    <scope>NUCLEOTIDE SEQUENCE</scope>
</reference>
<evidence type="ECO:0000313" key="3">
    <source>
        <dbReference type="Proteomes" id="UP000688137"/>
    </source>
</evidence>
<keyword evidence="1" id="KW-0812">Transmembrane</keyword>
<proteinExistence type="predicted"/>
<dbReference type="AlphaFoldDB" id="A0A8S1N0B8"/>
<keyword evidence="3" id="KW-1185">Reference proteome</keyword>
<evidence type="ECO:0008006" key="4">
    <source>
        <dbReference type="Google" id="ProtNLM"/>
    </source>
</evidence>
<name>A0A8S1N0B8_PARPR</name>
<evidence type="ECO:0000313" key="2">
    <source>
        <dbReference type="EMBL" id="CAD8086040.1"/>
    </source>
</evidence>
<evidence type="ECO:0000256" key="1">
    <source>
        <dbReference type="SAM" id="Phobius"/>
    </source>
</evidence>